<name>A0ABQ7ZM36_BRANA</name>
<evidence type="ECO:0000256" key="1">
    <source>
        <dbReference type="ARBA" id="ARBA00022598"/>
    </source>
</evidence>
<dbReference type="InterPro" id="IPR004364">
    <property type="entry name" value="Aa-tRNA-synt_II"/>
</dbReference>
<feature type="region of interest" description="Disordered" evidence="4">
    <location>
        <begin position="517"/>
        <end position="536"/>
    </location>
</feature>
<keyword evidence="2" id="KW-0547">Nucleotide-binding</keyword>
<feature type="non-terminal residue" evidence="6">
    <location>
        <position position="1"/>
    </location>
</feature>
<dbReference type="Pfam" id="PF00152">
    <property type="entry name" value="tRNA-synt_2"/>
    <property type="match status" value="1"/>
</dbReference>
<dbReference type="InterPro" id="IPR006195">
    <property type="entry name" value="aa-tRNA-synth_II"/>
</dbReference>
<dbReference type="InterPro" id="IPR023393">
    <property type="entry name" value="START-like_dom_sf"/>
</dbReference>
<dbReference type="EMBL" id="JAGKQM010000015">
    <property type="protein sequence ID" value="KAH0881080.1"/>
    <property type="molecule type" value="Genomic_DNA"/>
</dbReference>
<keyword evidence="1" id="KW-0436">Ligase</keyword>
<dbReference type="PANTHER" id="PTHR42918:SF9">
    <property type="entry name" value="LYSINE--TRNA LIGASE"/>
    <property type="match status" value="1"/>
</dbReference>
<dbReference type="InterPro" id="IPR018149">
    <property type="entry name" value="Lys-tRNA-synth_II_C"/>
</dbReference>
<evidence type="ECO:0000313" key="6">
    <source>
        <dbReference type="EMBL" id="KAH0881080.1"/>
    </source>
</evidence>
<feature type="compositionally biased region" description="Low complexity" evidence="4">
    <location>
        <begin position="415"/>
        <end position="427"/>
    </location>
</feature>
<dbReference type="SUPFAM" id="SSF55681">
    <property type="entry name" value="Class II aaRS and biotin synthetases"/>
    <property type="match status" value="1"/>
</dbReference>
<evidence type="ECO:0000256" key="3">
    <source>
        <dbReference type="ARBA" id="ARBA00022840"/>
    </source>
</evidence>
<organism evidence="6 7">
    <name type="scientific">Brassica napus</name>
    <name type="common">Rape</name>
    <dbReference type="NCBI Taxonomy" id="3708"/>
    <lineage>
        <taxon>Eukaryota</taxon>
        <taxon>Viridiplantae</taxon>
        <taxon>Streptophyta</taxon>
        <taxon>Embryophyta</taxon>
        <taxon>Tracheophyta</taxon>
        <taxon>Spermatophyta</taxon>
        <taxon>Magnoliopsida</taxon>
        <taxon>eudicotyledons</taxon>
        <taxon>Gunneridae</taxon>
        <taxon>Pentapetalae</taxon>
        <taxon>rosids</taxon>
        <taxon>malvids</taxon>
        <taxon>Brassicales</taxon>
        <taxon>Brassicaceae</taxon>
        <taxon>Brassiceae</taxon>
        <taxon>Brassica</taxon>
    </lineage>
</organism>
<gene>
    <name evidence="6" type="ORF">HID58_068474</name>
</gene>
<feature type="compositionally biased region" description="Polar residues" evidence="4">
    <location>
        <begin position="436"/>
        <end position="459"/>
    </location>
</feature>
<accession>A0ABQ7ZM36</accession>
<dbReference type="Proteomes" id="UP000824890">
    <property type="component" value="Unassembled WGS sequence"/>
</dbReference>
<protein>
    <recommendedName>
        <fullName evidence="5">Aminoacyl-transfer RNA synthetases class-II family profile domain-containing protein</fullName>
    </recommendedName>
</protein>
<dbReference type="PRINTS" id="PR00982">
    <property type="entry name" value="TRNASYNTHLYS"/>
</dbReference>
<sequence>GFNIEIMEKKREICEYRGRLDKTLASPDLTNDQTLKTLIRQQLNQECTVDVLDQRVADLSSILEKLRSASAKDQDLSNEASTGDWKVKHDHEDCRVMYREGLEGSPFHTLLVEGGQSLHFQHSESYKLKVCKRKRSMNRYKRMKVPWPMANREAILHFFLFEYFKDGLVIILLNSISAPEVENFEKKGVYEAADAVRVDLVGGVAIQKIDIKLDLVPPSLINLVSRQLLGNGFKLFKKTIGSVAKSDDYRRVLADPLCTMIRQALYSTDEICQANVFHSQDESGCKRDDHEIEEEECGDDEDEDENKSVFSSSSSGEKDESYIGKTYNGKTLFCISPEVKQALGTLEKVITMVRKSRTDNNNKTSSTSLEEEEASSSSPKLHLERAEIVSSSKVCTQGPNTEVLDEASLTHYHHNNNNNNRRSGSSSFAREGNKIAPTTTPEVTRITISQATTLFNQTEENSDDKPSGLNGGKSSVLQRKRKPRCFGIRRVLADPLYTMIRQALYYTDETCQANEFRSQEGREIEEEECDDDEDENIRKSRKGELSIFPRSFIALSHCLHMMPRKSEYDTAKVKAENATAKGKAENVTAKAKAVNVTAKKPEKWIPGQPRDPESYVLKDQETRYRQRYLDLMLNVDVRQIFKTRANIISYIRRFLDSKRFLEVETPMMNMIAGGAAARPFVTHHNDLDMKLYMRIAPELFLKQLIVGGLERVYEIGKQFRNEEPIEIDFTPPFRRIEMIGELEKVANLNIPKDLASEEANKYLIDACARFDVKCPAPQTTARLLDKLVGEFLEVTCVNPTFIINHPEIMSPLAKWHRSNNGLTERYELFINKHELCNAYTELNDPVVQRQRWLGIGYRQACHALDRLAEHQGGYSLPGNETTRRSSNRSLKAENKGE</sequence>
<feature type="region of interest" description="Disordered" evidence="4">
    <location>
        <begin position="282"/>
        <end position="322"/>
    </location>
</feature>
<keyword evidence="7" id="KW-1185">Reference proteome</keyword>
<evidence type="ECO:0000256" key="4">
    <source>
        <dbReference type="SAM" id="MobiDB-lite"/>
    </source>
</evidence>
<feature type="compositionally biased region" description="Acidic residues" evidence="4">
    <location>
        <begin position="291"/>
        <end position="305"/>
    </location>
</feature>
<feature type="region of interest" description="Disordered" evidence="4">
    <location>
        <begin position="412"/>
        <end position="476"/>
    </location>
</feature>
<evidence type="ECO:0000313" key="7">
    <source>
        <dbReference type="Proteomes" id="UP000824890"/>
    </source>
</evidence>
<feature type="compositionally biased region" description="Acidic residues" evidence="4">
    <location>
        <begin position="523"/>
        <end position="535"/>
    </location>
</feature>
<dbReference type="Gene3D" id="3.30.530.20">
    <property type="match status" value="1"/>
</dbReference>
<reference evidence="6 7" key="1">
    <citation type="submission" date="2021-05" db="EMBL/GenBank/DDBJ databases">
        <title>Genome Assembly of Synthetic Allotetraploid Brassica napus Reveals Homoeologous Exchanges between Subgenomes.</title>
        <authorList>
            <person name="Davis J.T."/>
        </authorList>
    </citation>
    <scope>NUCLEOTIDE SEQUENCE [LARGE SCALE GENOMIC DNA]</scope>
    <source>
        <strain evidence="7">cv. Da-Ae</strain>
        <tissue evidence="6">Seedling</tissue>
    </source>
</reference>
<dbReference type="PROSITE" id="PS50862">
    <property type="entry name" value="AA_TRNA_LIGASE_II"/>
    <property type="match status" value="1"/>
</dbReference>
<dbReference type="InterPro" id="IPR045864">
    <property type="entry name" value="aa-tRNA-synth_II/BPL/LPL"/>
</dbReference>
<feature type="region of interest" description="Disordered" evidence="4">
    <location>
        <begin position="357"/>
        <end position="381"/>
    </location>
</feature>
<evidence type="ECO:0000259" key="5">
    <source>
        <dbReference type="PROSITE" id="PS50862"/>
    </source>
</evidence>
<proteinExistence type="predicted"/>
<dbReference type="Gene3D" id="3.30.930.10">
    <property type="entry name" value="Bira Bifunctional Protein, Domain 2"/>
    <property type="match status" value="2"/>
</dbReference>
<feature type="domain" description="Aminoacyl-transfer RNA synthetases class-II family profile" evidence="5">
    <location>
        <begin position="641"/>
        <end position="734"/>
    </location>
</feature>
<keyword evidence="3" id="KW-0067">ATP-binding</keyword>
<dbReference type="PANTHER" id="PTHR42918">
    <property type="entry name" value="LYSYL-TRNA SYNTHETASE"/>
    <property type="match status" value="1"/>
</dbReference>
<feature type="region of interest" description="Disordered" evidence="4">
    <location>
        <begin position="872"/>
        <end position="897"/>
    </location>
</feature>
<dbReference type="SUPFAM" id="SSF55961">
    <property type="entry name" value="Bet v1-like"/>
    <property type="match status" value="1"/>
</dbReference>
<comment type="caution">
    <text evidence="6">The sequence shown here is derived from an EMBL/GenBank/DDBJ whole genome shotgun (WGS) entry which is preliminary data.</text>
</comment>
<evidence type="ECO:0000256" key="2">
    <source>
        <dbReference type="ARBA" id="ARBA00022741"/>
    </source>
</evidence>